<proteinExistence type="predicted"/>
<dbReference type="EMBL" id="CP064936">
    <property type="protein sequence ID" value="QQA01339.1"/>
    <property type="molecule type" value="Genomic_DNA"/>
</dbReference>
<accession>A0A7T3RBI8</accession>
<reference evidence="1 3" key="1">
    <citation type="submission" date="2020-11" db="EMBL/GenBank/DDBJ databases">
        <title>Treponema Peruensis nv. sp., first commensal Treponema isolated from human feces.</title>
        <authorList>
            <person name="Belkhou C."/>
            <person name="Raes J."/>
        </authorList>
    </citation>
    <scope>NUCLEOTIDE SEQUENCE [LARGE SCALE GENOMIC DNA]</scope>
    <source>
        <strain evidence="1 3">RCC2812</strain>
    </source>
</reference>
<gene>
    <name evidence="2" type="ORF">IWA51_01595</name>
    <name evidence="1" type="ORF">IWA51_07085</name>
</gene>
<evidence type="ECO:0000313" key="3">
    <source>
        <dbReference type="Proteomes" id="UP000595224"/>
    </source>
</evidence>
<name>A0A7T3RBI8_9SPIR</name>
<dbReference type="KEGG" id="tper:IWA51_07085"/>
<sequence>MFEKIKGFFMNILNAFHGYTVEEVTGIKTNITNEMYRAINLWADMASGHAPWNEKSPSCGILDQIAGRLHMMVSREIGLEVNNPAIEKAMYHLNDNVDKIVDYITLFGGCVARPVFSNGKLQYQLIPLGNYLPTRYDFDGTLTGALILKQIINGQHKFLLTEEHLYENENHSVKCTLYNNDEQTLRKVSLASCPQTENLTEEYTWHNVKQPMIIEFRSHCVNKIDGSNVPVALIGAEGVPYLVKCADEQFERMNWEQKSGERKMWADRDLFVKREKKGNKVVGSYITGNEDLNRLIMQVEGDGSLDYAKVKEVSPTLRTAEQNAMFQQILRRIELTMNIGKGTISDAESVQQTATQYNGGRQELYAIVDKIEDEIEVKYQTCADVFAYMAAAYGLGSADSTIVIKWNDDATRKDITAAKQIELQEIASGVRAPWEYRRDFMGEDEETAKVNVPQAQTQGIEDIFGKE</sequence>
<dbReference type="KEGG" id="tper:IWA51_01595"/>
<evidence type="ECO:0000313" key="2">
    <source>
        <dbReference type="EMBL" id="QQA01339.1"/>
    </source>
</evidence>
<dbReference type="EMBL" id="CP064936">
    <property type="protein sequence ID" value="QQA00044.1"/>
    <property type="molecule type" value="Genomic_DNA"/>
</dbReference>
<dbReference type="Proteomes" id="UP000595224">
    <property type="component" value="Chromosome"/>
</dbReference>
<protein>
    <submittedName>
        <fullName evidence="1">Phage portal protein</fullName>
    </submittedName>
</protein>
<dbReference type="AlphaFoldDB" id="A0A7T3RBI8"/>
<evidence type="ECO:0000313" key="1">
    <source>
        <dbReference type="EMBL" id="QQA00044.1"/>
    </source>
</evidence>
<keyword evidence="3" id="KW-1185">Reference proteome</keyword>
<organism evidence="1 3">
    <name type="scientific">Treponema peruense</name>
    <dbReference type="NCBI Taxonomy" id="2787628"/>
    <lineage>
        <taxon>Bacteria</taxon>
        <taxon>Pseudomonadati</taxon>
        <taxon>Spirochaetota</taxon>
        <taxon>Spirochaetia</taxon>
        <taxon>Spirochaetales</taxon>
        <taxon>Treponemataceae</taxon>
        <taxon>Treponema</taxon>
    </lineage>
</organism>